<dbReference type="AlphaFoldDB" id="A0A4R6R9E7"/>
<keyword evidence="10" id="KW-1185">Reference proteome</keyword>
<keyword evidence="2 9" id="KW-0031">Aminopeptidase</keyword>
<dbReference type="SUPFAM" id="SSF53187">
    <property type="entry name" value="Zn-dependent exopeptidases"/>
    <property type="match status" value="1"/>
</dbReference>
<dbReference type="Gene3D" id="2.40.30.40">
    <property type="entry name" value="Peptidase M42, domain 2"/>
    <property type="match status" value="1"/>
</dbReference>
<dbReference type="RefSeq" id="WP_126539294.1">
    <property type="nucleotide sequence ID" value="NZ_BSPM01000007.1"/>
</dbReference>
<evidence type="ECO:0000256" key="5">
    <source>
        <dbReference type="ARBA" id="ARBA00022801"/>
    </source>
</evidence>
<feature type="binding site" evidence="8">
    <location>
        <position position="246"/>
    </location>
    <ligand>
        <name>Zn(2+)</name>
        <dbReference type="ChEBI" id="CHEBI:29105"/>
        <label>1</label>
    </ligand>
</feature>
<feature type="binding site" evidence="8">
    <location>
        <position position="340"/>
    </location>
    <ligand>
        <name>Zn(2+)</name>
        <dbReference type="ChEBI" id="CHEBI:29105"/>
        <label>2</label>
    </ligand>
</feature>
<dbReference type="GO" id="GO:0004177">
    <property type="term" value="F:aminopeptidase activity"/>
    <property type="evidence" value="ECO:0007669"/>
    <property type="project" value="UniProtKB-UniRule"/>
</dbReference>
<sequence length="377" mass="39783">MTDLAADRRERIAALAVELMEIPGLAGYEGRVRARLARAVAALAPGADVRVDVLGNLSVDLPSTVGDAPRVLVFAHMDQLGFVVRRIEPDGLVRVERVGGVPERALAAQEMLFQIRGGGSLPGVIANKSHHATGADEKYRVLPYQEIAVDLGFSSADEVRAAGVDVGTPVVYAPRALRLGPHRLAGTAVDDRAACAVLVEVLADLVAPDVRRPPVTVAFSVQEEFNLRGVMPVVERVRPAVAIQLDLVLATDTPDMGARGDVRLGAGPAMSLYSFHGRGTLNGLIPHPRLVAHVEDAAAGRGLALQRSAHTGALTETSYVQIAGEGVAAIDLGFPCRYTHSAREMCDLRDLVGLADLVTAAITGIGPDFALSRDGYE</sequence>
<organism evidence="9 10">
    <name type="scientific">Oharaeibacter diazotrophicus</name>
    <dbReference type="NCBI Taxonomy" id="1920512"/>
    <lineage>
        <taxon>Bacteria</taxon>
        <taxon>Pseudomonadati</taxon>
        <taxon>Pseudomonadota</taxon>
        <taxon>Alphaproteobacteria</taxon>
        <taxon>Hyphomicrobiales</taxon>
        <taxon>Pleomorphomonadaceae</taxon>
        <taxon>Oharaeibacter</taxon>
    </lineage>
</organism>
<evidence type="ECO:0000256" key="1">
    <source>
        <dbReference type="ARBA" id="ARBA00006272"/>
    </source>
</evidence>
<evidence type="ECO:0000256" key="7">
    <source>
        <dbReference type="PIRSR" id="PIRSR001123-1"/>
    </source>
</evidence>
<gene>
    <name evidence="9" type="ORF">EDD54_3732</name>
</gene>
<feature type="binding site" evidence="8">
    <location>
        <position position="76"/>
    </location>
    <ligand>
        <name>Zn(2+)</name>
        <dbReference type="ChEBI" id="CHEBI:29105"/>
        <label>1</label>
    </ligand>
</feature>
<comment type="similarity">
    <text evidence="1 6">Belongs to the peptidase M42 family.</text>
</comment>
<dbReference type="EMBL" id="SNXY01000010">
    <property type="protein sequence ID" value="TDP82465.1"/>
    <property type="molecule type" value="Genomic_DNA"/>
</dbReference>
<keyword evidence="5" id="KW-0378">Hydrolase</keyword>
<feature type="binding site" evidence="8">
    <location>
        <position position="224"/>
    </location>
    <ligand>
        <name>Zn(2+)</name>
        <dbReference type="ChEBI" id="CHEBI:29105"/>
        <label>2</label>
    </ligand>
</feature>
<feature type="binding site" evidence="8">
    <location>
        <position position="190"/>
    </location>
    <ligand>
        <name>Zn(2+)</name>
        <dbReference type="ChEBI" id="CHEBI:29105"/>
        <label>2</label>
    </ligand>
</feature>
<evidence type="ECO:0000256" key="4">
    <source>
        <dbReference type="ARBA" id="ARBA00022723"/>
    </source>
</evidence>
<dbReference type="InterPro" id="IPR051464">
    <property type="entry name" value="Peptidase_M42_aminopept"/>
</dbReference>
<dbReference type="Proteomes" id="UP000294547">
    <property type="component" value="Unassembled WGS sequence"/>
</dbReference>
<evidence type="ECO:0000256" key="3">
    <source>
        <dbReference type="ARBA" id="ARBA00022670"/>
    </source>
</evidence>
<dbReference type="SUPFAM" id="SSF101821">
    <property type="entry name" value="Aminopeptidase/glucanase lid domain"/>
    <property type="match status" value="1"/>
</dbReference>
<protein>
    <submittedName>
        <fullName evidence="9">Putative aminopeptidase FrvX</fullName>
    </submittedName>
</protein>
<evidence type="ECO:0000256" key="6">
    <source>
        <dbReference type="PIRNR" id="PIRNR001123"/>
    </source>
</evidence>
<dbReference type="PANTHER" id="PTHR32481:SF12">
    <property type="entry name" value="AMINOPEPTIDASE SGCX-RELATED"/>
    <property type="match status" value="1"/>
</dbReference>
<proteinExistence type="inferred from homology"/>
<dbReference type="Pfam" id="PF05343">
    <property type="entry name" value="Peptidase_M42"/>
    <property type="match status" value="1"/>
</dbReference>
<dbReference type="InterPro" id="IPR023367">
    <property type="entry name" value="Peptidase_M42_dom2"/>
</dbReference>
<dbReference type="PANTHER" id="PTHR32481">
    <property type="entry name" value="AMINOPEPTIDASE"/>
    <property type="match status" value="1"/>
</dbReference>
<comment type="caution">
    <text evidence="9">The sequence shown here is derived from an EMBL/GenBank/DDBJ whole genome shotgun (WGS) entry which is preliminary data.</text>
</comment>
<dbReference type="OrthoDB" id="9772053at2"/>
<dbReference type="GO" id="GO:0046872">
    <property type="term" value="F:metal ion binding"/>
    <property type="evidence" value="ECO:0007669"/>
    <property type="project" value="UniProtKB-UniRule"/>
</dbReference>
<name>A0A4R6R9E7_9HYPH</name>
<dbReference type="PIRSF" id="PIRSF001123">
    <property type="entry name" value="PepA_GA"/>
    <property type="match status" value="1"/>
</dbReference>
<dbReference type="GO" id="GO:0006508">
    <property type="term" value="P:proteolysis"/>
    <property type="evidence" value="ECO:0007669"/>
    <property type="project" value="UniProtKB-KW"/>
</dbReference>
<dbReference type="Gene3D" id="3.40.630.10">
    <property type="entry name" value="Zn peptidases"/>
    <property type="match status" value="1"/>
</dbReference>
<evidence type="ECO:0000313" key="9">
    <source>
        <dbReference type="EMBL" id="TDP82465.1"/>
    </source>
</evidence>
<feature type="active site" description="Proton acceptor" evidence="7">
    <location>
        <position position="223"/>
    </location>
</feature>
<feature type="binding site" evidence="8">
    <location>
        <position position="190"/>
    </location>
    <ligand>
        <name>Zn(2+)</name>
        <dbReference type="ChEBI" id="CHEBI:29105"/>
        <label>1</label>
    </ligand>
</feature>
<keyword evidence="3" id="KW-0645">Protease</keyword>
<evidence type="ECO:0000256" key="2">
    <source>
        <dbReference type="ARBA" id="ARBA00022438"/>
    </source>
</evidence>
<keyword evidence="4 8" id="KW-0479">Metal-binding</keyword>
<comment type="cofactor">
    <cofactor evidence="8">
        <name>a divalent metal cation</name>
        <dbReference type="ChEBI" id="CHEBI:60240"/>
    </cofactor>
    <text evidence="8">Binds 2 divalent metal cations per subunit.</text>
</comment>
<dbReference type="InterPro" id="IPR008007">
    <property type="entry name" value="Peptidase_M42"/>
</dbReference>
<reference evidence="9 10" key="1">
    <citation type="submission" date="2019-03" db="EMBL/GenBank/DDBJ databases">
        <title>Genomic Encyclopedia of Type Strains, Phase IV (KMG-IV): sequencing the most valuable type-strain genomes for metagenomic binning, comparative biology and taxonomic classification.</title>
        <authorList>
            <person name="Goeker M."/>
        </authorList>
    </citation>
    <scope>NUCLEOTIDE SEQUENCE [LARGE SCALE GENOMIC DNA]</scope>
    <source>
        <strain evidence="9 10">DSM 102969</strain>
    </source>
</reference>
<evidence type="ECO:0000313" key="10">
    <source>
        <dbReference type="Proteomes" id="UP000294547"/>
    </source>
</evidence>
<accession>A0A4R6R9E7</accession>
<evidence type="ECO:0000256" key="8">
    <source>
        <dbReference type="PIRSR" id="PIRSR001123-2"/>
    </source>
</evidence>